<evidence type="ECO:0000313" key="2">
    <source>
        <dbReference type="Proteomes" id="UP000026915"/>
    </source>
</evidence>
<dbReference type="Proteomes" id="UP000026915">
    <property type="component" value="Chromosome 2"/>
</dbReference>
<dbReference type="Gramene" id="EOY00315">
    <property type="protein sequence ID" value="EOY00315"/>
    <property type="gene ID" value="TCM_010146"/>
</dbReference>
<evidence type="ECO:0000313" key="1">
    <source>
        <dbReference type="EMBL" id="EOY00315.1"/>
    </source>
</evidence>
<keyword evidence="2" id="KW-1185">Reference proteome</keyword>
<protein>
    <submittedName>
        <fullName evidence="1">Uncharacterized protein</fullName>
    </submittedName>
</protein>
<dbReference type="InParanoid" id="A0A061E5M8"/>
<gene>
    <name evidence="1" type="ORF">TCM_010146</name>
</gene>
<accession>A0A061E5M8</accession>
<reference evidence="1 2" key="1">
    <citation type="journal article" date="2013" name="Genome Biol.">
        <title>The genome sequence of the most widely cultivated cacao type and its use to identify candidate genes regulating pod color.</title>
        <authorList>
            <person name="Motamayor J.C."/>
            <person name="Mockaitis K."/>
            <person name="Schmutz J."/>
            <person name="Haiminen N."/>
            <person name="Iii D.L."/>
            <person name="Cornejo O."/>
            <person name="Findley S.D."/>
            <person name="Zheng P."/>
            <person name="Utro F."/>
            <person name="Royaert S."/>
            <person name="Saski C."/>
            <person name="Jenkins J."/>
            <person name="Podicheti R."/>
            <person name="Zhao M."/>
            <person name="Scheffler B.E."/>
            <person name="Stack J.C."/>
            <person name="Feltus F.A."/>
            <person name="Mustiga G.M."/>
            <person name="Amores F."/>
            <person name="Phillips W."/>
            <person name="Marelli J.P."/>
            <person name="May G.D."/>
            <person name="Shapiro H."/>
            <person name="Ma J."/>
            <person name="Bustamante C.D."/>
            <person name="Schnell R.J."/>
            <person name="Main D."/>
            <person name="Gilbert D."/>
            <person name="Parida L."/>
            <person name="Kuhn D.N."/>
        </authorList>
    </citation>
    <scope>NUCLEOTIDE SEQUENCE [LARGE SCALE GENOMIC DNA]</scope>
    <source>
        <strain evidence="2">cv. Matina 1-6</strain>
    </source>
</reference>
<dbReference type="EMBL" id="CM001880">
    <property type="protein sequence ID" value="EOY00315.1"/>
    <property type="molecule type" value="Genomic_DNA"/>
</dbReference>
<proteinExistence type="predicted"/>
<dbReference type="AlphaFoldDB" id="A0A061E5M8"/>
<organism evidence="1 2">
    <name type="scientific">Theobroma cacao</name>
    <name type="common">Cacao</name>
    <name type="synonym">Cocoa</name>
    <dbReference type="NCBI Taxonomy" id="3641"/>
    <lineage>
        <taxon>Eukaryota</taxon>
        <taxon>Viridiplantae</taxon>
        <taxon>Streptophyta</taxon>
        <taxon>Embryophyta</taxon>
        <taxon>Tracheophyta</taxon>
        <taxon>Spermatophyta</taxon>
        <taxon>Magnoliopsida</taxon>
        <taxon>eudicotyledons</taxon>
        <taxon>Gunneridae</taxon>
        <taxon>Pentapetalae</taxon>
        <taxon>rosids</taxon>
        <taxon>malvids</taxon>
        <taxon>Malvales</taxon>
        <taxon>Malvaceae</taxon>
        <taxon>Byttnerioideae</taxon>
        <taxon>Theobroma</taxon>
    </lineage>
</organism>
<dbReference type="HOGENOM" id="CLU_2459197_0_0_1"/>
<sequence>MVALGSNKTNASESQIKRVPVATSLEAGISCGPKANTLACPPPEVPCGTNLVGRDQVVEANPLLLLGLLLVAGGETADAITDAGITYPD</sequence>
<name>A0A061E5M8_THECC</name>